<dbReference type="OrthoDB" id="4322457at2"/>
<evidence type="ECO:0000313" key="2">
    <source>
        <dbReference type="Proteomes" id="UP000324106"/>
    </source>
</evidence>
<evidence type="ECO:0000313" key="1">
    <source>
        <dbReference type="EMBL" id="QES21309.1"/>
    </source>
</evidence>
<dbReference type="Proteomes" id="UP000324106">
    <property type="component" value="Chromosome"/>
</dbReference>
<accession>A0A5P2AYS9</accession>
<dbReference type="RefSeq" id="WP_150268674.1">
    <property type="nucleotide sequence ID" value="NZ_CP029194.1"/>
</dbReference>
<dbReference type="EMBL" id="CP029194">
    <property type="protein sequence ID" value="QES21309.1"/>
    <property type="molecule type" value="Genomic_DNA"/>
</dbReference>
<reference evidence="1 2" key="1">
    <citation type="submission" date="2018-05" db="EMBL/GenBank/DDBJ databases">
        <title>Streptomyces venezuelae.</title>
        <authorList>
            <person name="Kim W."/>
            <person name="Lee N."/>
            <person name="Cho B.-K."/>
        </authorList>
    </citation>
    <scope>NUCLEOTIDE SEQUENCE [LARGE SCALE GENOMIC DNA]</scope>
    <source>
        <strain evidence="1 2">ATCC 15068</strain>
    </source>
</reference>
<dbReference type="AlphaFoldDB" id="A0A5P2AYS9"/>
<gene>
    <name evidence="1" type="ORF">DEJ46_21190</name>
</gene>
<sequence>MSGDGGNNYFHGDAVIIHDGTGHQGIVHNYAAPPKPPTLDEALRTVVALMRELRAEVGPEDQRSFDDALPVLAADATDAAGTAVEVPGRRRALLTVVGIATLLGTVGTPLLDAARAALELLGVGG</sequence>
<name>A0A5P2AYS9_STRVZ</name>
<proteinExistence type="predicted"/>
<protein>
    <submittedName>
        <fullName evidence="1">Uncharacterized protein</fullName>
    </submittedName>
</protein>
<organism evidence="1 2">
    <name type="scientific">Streptomyces venezuelae</name>
    <dbReference type="NCBI Taxonomy" id="54571"/>
    <lineage>
        <taxon>Bacteria</taxon>
        <taxon>Bacillati</taxon>
        <taxon>Actinomycetota</taxon>
        <taxon>Actinomycetes</taxon>
        <taxon>Kitasatosporales</taxon>
        <taxon>Streptomycetaceae</taxon>
        <taxon>Streptomyces</taxon>
    </lineage>
</organism>